<reference evidence="1 2" key="1">
    <citation type="journal article" date="2013" name="Genome Biol. Evol.">
        <title>Genomes of Stigonematalean cyanobacteria (subsection V) and the evolution of oxygenic photosynthesis from prokaryotes to plastids.</title>
        <authorList>
            <person name="Dagan T."/>
            <person name="Roettger M."/>
            <person name="Stucken K."/>
            <person name="Landan G."/>
            <person name="Koch R."/>
            <person name="Major P."/>
            <person name="Gould S.B."/>
            <person name="Goremykin V.V."/>
            <person name="Rippka R."/>
            <person name="Tandeau de Marsac N."/>
            <person name="Gugger M."/>
            <person name="Lockhart P.J."/>
            <person name="Allen J.F."/>
            <person name="Brune I."/>
            <person name="Maus I."/>
            <person name="Puhler A."/>
            <person name="Martin W.F."/>
        </authorList>
    </citation>
    <scope>NUCLEOTIDE SEQUENCE [LARGE SCALE GENOMIC DNA]</scope>
    <source>
        <strain evidence="1 2">PCC 7110</strain>
    </source>
</reference>
<dbReference type="STRING" id="128403.WA1_16585"/>
<keyword evidence="2" id="KW-1185">Reference proteome</keyword>
<sequence>MSTAIGINWNEIQQLREKKVVNPSPSFDEIAAKLRKAARQVKQEWNDYSTEDREKLKNIAYGLIEPSKISFNLWQEVRTIAFAIFLAVTNQTRSFYSCIEALDLLIDNILDAVERDDSSYQTVLSDTLEQLYLDQEQGQEIGAEETREWLHNLSDKALRQI</sequence>
<evidence type="ECO:0000313" key="1">
    <source>
        <dbReference type="EMBL" id="KYC41660.1"/>
    </source>
</evidence>
<name>A0A139XAE5_9CYAN</name>
<dbReference type="Proteomes" id="UP000076925">
    <property type="component" value="Unassembled WGS sequence"/>
</dbReference>
<dbReference type="OrthoDB" id="490761at2"/>
<accession>A0A139XAE5</accession>
<comment type="caution">
    <text evidence="1">The sequence shown here is derived from an EMBL/GenBank/DDBJ whole genome shotgun (WGS) entry which is preliminary data.</text>
</comment>
<dbReference type="RefSeq" id="WP_017746559.1">
    <property type="nucleotide sequence ID" value="NZ_KQ976354.1"/>
</dbReference>
<gene>
    <name evidence="1" type="ORF">WA1_16585</name>
</gene>
<evidence type="ECO:0000313" key="2">
    <source>
        <dbReference type="Proteomes" id="UP000076925"/>
    </source>
</evidence>
<protein>
    <submittedName>
        <fullName evidence="1">Uncharacterized protein</fullName>
    </submittedName>
</protein>
<organism evidence="1 2">
    <name type="scientific">Scytonema hofmannii PCC 7110</name>
    <dbReference type="NCBI Taxonomy" id="128403"/>
    <lineage>
        <taxon>Bacteria</taxon>
        <taxon>Bacillati</taxon>
        <taxon>Cyanobacteriota</taxon>
        <taxon>Cyanophyceae</taxon>
        <taxon>Nostocales</taxon>
        <taxon>Scytonemataceae</taxon>
        <taxon>Scytonema</taxon>
    </lineage>
</organism>
<proteinExistence type="predicted"/>
<dbReference type="EMBL" id="ANNX02000020">
    <property type="protein sequence ID" value="KYC41660.1"/>
    <property type="molecule type" value="Genomic_DNA"/>
</dbReference>
<dbReference type="AlphaFoldDB" id="A0A139XAE5"/>